<name>A0ABQ0E7M6_9BACT</name>
<dbReference type="InterPro" id="IPR013785">
    <property type="entry name" value="Aldolase_TIM"/>
</dbReference>
<dbReference type="InterPro" id="IPR029044">
    <property type="entry name" value="Nucleotide-diphossugar_trans"/>
</dbReference>
<dbReference type="Gene3D" id="3.90.550.10">
    <property type="entry name" value="Spore Coat Polysaccharide Biosynthesis Protein SpsA, Chain A"/>
    <property type="match status" value="1"/>
</dbReference>
<protein>
    <recommendedName>
        <fullName evidence="1">Pyruvate carboxyltransferase domain-containing protein</fullName>
    </recommendedName>
</protein>
<evidence type="ECO:0000259" key="1">
    <source>
        <dbReference type="Pfam" id="PF00682"/>
    </source>
</evidence>
<reference evidence="2 3" key="1">
    <citation type="journal article" date="2025" name="Int. J. Syst. Evol. Microbiol.">
        <title>Desulfovibrio falkowii sp. nov., Porphyromonas miyakawae sp. nov., Mediterraneibacter flintii sp. nov. and Owariibacterium komagatae gen. nov., sp. nov., isolated from human faeces.</title>
        <authorList>
            <person name="Hamaguchi T."/>
            <person name="Ohara M."/>
            <person name="Hisatomi A."/>
            <person name="Sekiguchi K."/>
            <person name="Takeda J.I."/>
            <person name="Ueyama J."/>
            <person name="Ito M."/>
            <person name="Nishiwaki H."/>
            <person name="Ogi T."/>
            <person name="Hirayama M."/>
            <person name="Ohkuma M."/>
            <person name="Sakamoto M."/>
            <person name="Ohno K."/>
        </authorList>
    </citation>
    <scope>NUCLEOTIDE SEQUENCE [LARGE SCALE GENOMIC DNA]</scope>
    <source>
        <strain evidence="2 3">13CB8C</strain>
    </source>
</reference>
<accession>A0ABQ0E7M6</accession>
<dbReference type="Gene3D" id="3.20.20.70">
    <property type="entry name" value="Aldolase class I"/>
    <property type="match status" value="1"/>
</dbReference>
<organism evidence="2 3">
    <name type="scientific">Desulfovibrio falkowii</name>
    <dbReference type="NCBI Taxonomy" id="3136602"/>
    <lineage>
        <taxon>Bacteria</taxon>
        <taxon>Pseudomonadati</taxon>
        <taxon>Thermodesulfobacteriota</taxon>
        <taxon>Desulfovibrionia</taxon>
        <taxon>Desulfovibrionales</taxon>
        <taxon>Desulfovibrionaceae</taxon>
        <taxon>Desulfovibrio</taxon>
    </lineage>
</organism>
<dbReference type="Pfam" id="PF00682">
    <property type="entry name" value="HMGL-like"/>
    <property type="match status" value="1"/>
</dbReference>
<proteinExistence type="predicted"/>
<keyword evidence="3" id="KW-1185">Reference proteome</keyword>
<dbReference type="SUPFAM" id="SSF51569">
    <property type="entry name" value="Aldolase"/>
    <property type="match status" value="1"/>
</dbReference>
<dbReference type="InterPro" id="IPR000891">
    <property type="entry name" value="PYR_CT"/>
</dbReference>
<sequence>MGCVRLLDCTLRDGGYVNDWNFGKKNIASILELLKESRVDIIEVGFLRDEPFNEDRTIYNSIAQFKEVVGTKAPHALYSAMVEVQNPYPIEMLDEHDGEGPDFIRVVIWKRLLDEGLEYCKQVIAKGYPVCVQPARVDQYSDEEFADIVRKFSEIKPMAIYVVDSWGCLDTARLLHYMRLCDQNMDASIALGYHGHNAMMQTFGVAQAMLAEGFERDIFLDASVNGIGRGSGNLHSEIIAEHLNTEAGKNYNLPSLLEIFDKYVLLIFLELLPKGLAWGYSHSYLLAAKYGCNPGYAEYYAAELKLSPVDIEEIFKTFGKEKIIFNRDYADKQLRQWRHNTMRFAIIVPTANKPYAIGTFLQQAALACQKYGIDIIVYDSSKDDRTKNIVLNYQQDKESSNVLYHRYTGAFDGVSIDTKVMDAYRDYADDYDYIWAIRDGLIPVPDGFYPLIEQHVRKKIDFIAVDASFRSNNALINKEYTDRADFFKENGRRFNMLGSVIIRSEAAKAMLAEIPLDDTNYSFWLPSAVLTYFARHEATAVTLVDNVYIYNPNGTTKSFWNKSETMLKVWVLWWPGMIDNLPGVYNKHKNFVKEIRMFDFIPFRLSFLMQAKANNSLPLKWVWKFRKKIPDVSTSTPFWKVLLIALLPPPVASIIVRHWYSYPIRFVRCFLKNEG</sequence>
<dbReference type="EMBL" id="BAAFSG010000001">
    <property type="protein sequence ID" value="GAB1253607.1"/>
    <property type="molecule type" value="Genomic_DNA"/>
</dbReference>
<feature type="domain" description="Pyruvate carboxyltransferase" evidence="1">
    <location>
        <begin position="130"/>
        <end position="256"/>
    </location>
</feature>
<dbReference type="Proteomes" id="UP001628192">
    <property type="component" value="Unassembled WGS sequence"/>
</dbReference>
<evidence type="ECO:0000313" key="2">
    <source>
        <dbReference type="EMBL" id="GAB1253607.1"/>
    </source>
</evidence>
<evidence type="ECO:0000313" key="3">
    <source>
        <dbReference type="Proteomes" id="UP001628192"/>
    </source>
</evidence>
<gene>
    <name evidence="2" type="ORF">Defa_10940</name>
</gene>
<comment type="caution">
    <text evidence="2">The sequence shown here is derived from an EMBL/GenBank/DDBJ whole genome shotgun (WGS) entry which is preliminary data.</text>
</comment>
<dbReference type="RefSeq" id="WP_407844365.1">
    <property type="nucleotide sequence ID" value="NZ_BAAFSG010000001.1"/>
</dbReference>
<dbReference type="SUPFAM" id="SSF53448">
    <property type="entry name" value="Nucleotide-diphospho-sugar transferases"/>
    <property type="match status" value="1"/>
</dbReference>